<dbReference type="GO" id="GO:0005524">
    <property type="term" value="F:ATP binding"/>
    <property type="evidence" value="ECO:0007669"/>
    <property type="project" value="UniProtKB-UniRule"/>
</dbReference>
<evidence type="ECO:0000256" key="8">
    <source>
        <dbReference type="PROSITE-ProRule" id="PRU10141"/>
    </source>
</evidence>
<organism evidence="12 13">
    <name type="scientific">Pristionchus fissidentatus</name>
    <dbReference type="NCBI Taxonomy" id="1538716"/>
    <lineage>
        <taxon>Eukaryota</taxon>
        <taxon>Metazoa</taxon>
        <taxon>Ecdysozoa</taxon>
        <taxon>Nematoda</taxon>
        <taxon>Chromadorea</taxon>
        <taxon>Rhabditida</taxon>
        <taxon>Rhabditina</taxon>
        <taxon>Diplogasteromorpha</taxon>
        <taxon>Diplogasteroidea</taxon>
        <taxon>Neodiplogasteridae</taxon>
        <taxon>Pristionchus</taxon>
    </lineage>
</organism>
<protein>
    <recommendedName>
        <fullName evidence="7">mitogen-activated protein kinase kinase</fullName>
        <ecNumber evidence="7">2.7.12.2</ecNumber>
    </recommendedName>
</protein>
<evidence type="ECO:0000256" key="3">
    <source>
        <dbReference type="ARBA" id="ARBA00022741"/>
    </source>
</evidence>
<dbReference type="GO" id="GO:0004674">
    <property type="term" value="F:protein serine/threonine kinase activity"/>
    <property type="evidence" value="ECO:0007669"/>
    <property type="project" value="UniProtKB-KW"/>
</dbReference>
<evidence type="ECO:0000313" key="13">
    <source>
        <dbReference type="Proteomes" id="UP001432322"/>
    </source>
</evidence>
<dbReference type="Gene3D" id="1.10.510.10">
    <property type="entry name" value="Transferase(Phosphotransferase) domain 1"/>
    <property type="match status" value="1"/>
</dbReference>
<dbReference type="PROSITE" id="PS00107">
    <property type="entry name" value="PROTEIN_KINASE_ATP"/>
    <property type="match status" value="1"/>
</dbReference>
<dbReference type="PANTHER" id="PTHR48013">
    <property type="entry name" value="DUAL SPECIFICITY MITOGEN-ACTIVATED PROTEIN KINASE KINASE 5-RELATED"/>
    <property type="match status" value="1"/>
</dbReference>
<evidence type="ECO:0000256" key="1">
    <source>
        <dbReference type="ARBA" id="ARBA00022527"/>
    </source>
</evidence>
<dbReference type="SUPFAM" id="SSF56112">
    <property type="entry name" value="Protein kinase-like (PK-like)"/>
    <property type="match status" value="1"/>
</dbReference>
<reference evidence="12" key="1">
    <citation type="submission" date="2023-10" db="EMBL/GenBank/DDBJ databases">
        <title>Genome assembly of Pristionchus species.</title>
        <authorList>
            <person name="Yoshida K."/>
            <person name="Sommer R.J."/>
        </authorList>
    </citation>
    <scope>NUCLEOTIDE SEQUENCE</scope>
    <source>
        <strain evidence="12">RS5133</strain>
    </source>
</reference>
<evidence type="ECO:0000256" key="9">
    <source>
        <dbReference type="RuleBase" id="RU000304"/>
    </source>
</evidence>
<comment type="caution">
    <text evidence="12">The sequence shown here is derived from an EMBL/GenBank/DDBJ whole genome shotgun (WGS) entry which is preliminary data.</text>
</comment>
<dbReference type="InterPro" id="IPR000719">
    <property type="entry name" value="Prot_kinase_dom"/>
</dbReference>
<sequence length="374" mass="41332">VFHRVGNEPTARPLQHTQQQQQKMSDEGGAISRPTDLMASLQPLQFPQSPETPTASQSSSSSSSFPRPTLGLSRPLGFDGSARMTPSPAPPAPIAAPRESGRRTPSNLNVGRLKFEGDANEYHFKASDLVDHGQIGRGNYGTVHRMIHRESAREMAVKRIRSNTVNKKEQKRLIVELETVMNAQPCEYIIRFFGAVFSEGDCWICMELMDISLDKLYKKAFDLGTPLTEAFVGHITVCTVSALSFLKDQLNIIHRDVKPSNIVMDQHGAVKLVDFGIAGQLVDSIARTEDVGCKPYMAPERVAEMVGHHTYDVRSDVWSLGITLVEISTGRFPYSDWASPFHQLAEVVDGPAPVLTADKLPPGFTNSYILFVNR</sequence>
<dbReference type="PANTHER" id="PTHR48013:SF28">
    <property type="entry name" value="DUAL SPECIFICITY MITOGEN-ACTIVATED PROTEIN KINASE KINASE SEK-1"/>
    <property type="match status" value="1"/>
</dbReference>
<keyword evidence="1 9" id="KW-0723">Serine/threonine-protein kinase</keyword>
<dbReference type="GO" id="GO:0051403">
    <property type="term" value="P:stress-activated MAPK cascade"/>
    <property type="evidence" value="ECO:0007669"/>
    <property type="project" value="TreeGrafter"/>
</dbReference>
<dbReference type="EC" id="2.7.12.2" evidence="7"/>
<evidence type="ECO:0000256" key="7">
    <source>
        <dbReference type="ARBA" id="ARBA00038999"/>
    </source>
</evidence>
<dbReference type="AlphaFoldDB" id="A0AAV5WXH1"/>
<keyword evidence="2" id="KW-0808">Transferase</keyword>
<dbReference type="InterPro" id="IPR017441">
    <property type="entry name" value="Protein_kinase_ATP_BS"/>
</dbReference>
<dbReference type="FunFam" id="3.30.200.20:FF:000040">
    <property type="entry name" value="Dual specificity mitogen-activated protein kinase kinase"/>
    <property type="match status" value="1"/>
</dbReference>
<feature type="non-terminal residue" evidence="12">
    <location>
        <position position="374"/>
    </location>
</feature>
<dbReference type="Proteomes" id="UP001432322">
    <property type="component" value="Unassembled WGS sequence"/>
</dbReference>
<feature type="compositionally biased region" description="Polar residues" evidence="10">
    <location>
        <begin position="42"/>
        <end position="55"/>
    </location>
</feature>
<accession>A0AAV5WXH1</accession>
<dbReference type="GO" id="GO:0004708">
    <property type="term" value="F:MAP kinase kinase activity"/>
    <property type="evidence" value="ECO:0007669"/>
    <property type="project" value="UniProtKB-EC"/>
</dbReference>
<evidence type="ECO:0000256" key="2">
    <source>
        <dbReference type="ARBA" id="ARBA00022679"/>
    </source>
</evidence>
<evidence type="ECO:0000256" key="6">
    <source>
        <dbReference type="ARBA" id="ARBA00038035"/>
    </source>
</evidence>
<evidence type="ECO:0000259" key="11">
    <source>
        <dbReference type="PROSITE" id="PS50011"/>
    </source>
</evidence>
<gene>
    <name evidence="12" type="ORF">PFISCL1PPCAC_26637</name>
</gene>
<feature type="region of interest" description="Disordered" evidence="10">
    <location>
        <begin position="1"/>
        <end position="108"/>
    </location>
</feature>
<dbReference type="PROSITE" id="PS50011">
    <property type="entry name" value="PROTEIN_KINASE_DOM"/>
    <property type="match status" value="1"/>
</dbReference>
<dbReference type="EMBL" id="BTSY01000007">
    <property type="protein sequence ID" value="GMT35340.1"/>
    <property type="molecule type" value="Genomic_DNA"/>
</dbReference>
<feature type="non-terminal residue" evidence="12">
    <location>
        <position position="1"/>
    </location>
</feature>
<dbReference type="SMART" id="SM00220">
    <property type="entry name" value="S_TKc"/>
    <property type="match status" value="1"/>
</dbReference>
<keyword evidence="5 8" id="KW-0067">ATP-binding</keyword>
<comment type="similarity">
    <text evidence="6">Belongs to the protein kinase superfamily. STE Ser/Thr protein kinase family. MAP kinase kinase subfamily.</text>
</comment>
<dbReference type="InterPro" id="IPR008271">
    <property type="entry name" value="Ser/Thr_kinase_AS"/>
</dbReference>
<dbReference type="Gene3D" id="3.30.200.20">
    <property type="entry name" value="Phosphorylase Kinase, domain 1"/>
    <property type="match status" value="1"/>
</dbReference>
<proteinExistence type="inferred from homology"/>
<dbReference type="Pfam" id="PF00069">
    <property type="entry name" value="Pkinase"/>
    <property type="match status" value="1"/>
</dbReference>
<dbReference type="InterPro" id="IPR011009">
    <property type="entry name" value="Kinase-like_dom_sf"/>
</dbReference>
<keyword evidence="4" id="KW-0418">Kinase</keyword>
<keyword evidence="13" id="KW-1185">Reference proteome</keyword>
<keyword evidence="3 8" id="KW-0547">Nucleotide-binding</keyword>
<evidence type="ECO:0000256" key="4">
    <source>
        <dbReference type="ARBA" id="ARBA00022777"/>
    </source>
</evidence>
<feature type="domain" description="Protein kinase" evidence="11">
    <location>
        <begin position="129"/>
        <end position="374"/>
    </location>
</feature>
<name>A0AAV5WXH1_9BILA</name>
<evidence type="ECO:0000256" key="5">
    <source>
        <dbReference type="ARBA" id="ARBA00022840"/>
    </source>
</evidence>
<evidence type="ECO:0000313" key="12">
    <source>
        <dbReference type="EMBL" id="GMT35340.1"/>
    </source>
</evidence>
<dbReference type="PROSITE" id="PS00108">
    <property type="entry name" value="PROTEIN_KINASE_ST"/>
    <property type="match status" value="1"/>
</dbReference>
<evidence type="ECO:0000256" key="10">
    <source>
        <dbReference type="SAM" id="MobiDB-lite"/>
    </source>
</evidence>
<feature type="binding site" evidence="8">
    <location>
        <position position="158"/>
    </location>
    <ligand>
        <name>ATP</name>
        <dbReference type="ChEBI" id="CHEBI:30616"/>
    </ligand>
</feature>